<dbReference type="AlphaFoldDB" id="A0A7S4CXP4"/>
<name>A0A7S4CXP4_9EUGL</name>
<dbReference type="EMBL" id="HBJA01058920">
    <property type="protein sequence ID" value="CAE0809722.1"/>
    <property type="molecule type" value="Transcribed_RNA"/>
</dbReference>
<feature type="region of interest" description="Disordered" evidence="1">
    <location>
        <begin position="81"/>
        <end position="124"/>
    </location>
</feature>
<sequence length="124" mass="13105">MVLGHQLQNSVQKCLFDCSFRFFFGRLLFHFVFYLAELTSGEALEAGSADGIEVRPRPARVLPRMGGIDAGGTVLLSSAAARRREPGGSGGGLKSVSDSGGRSNAPSQYVGSSGSGQCHAVQWR</sequence>
<reference evidence="2" key="1">
    <citation type="submission" date="2021-01" db="EMBL/GenBank/DDBJ databases">
        <authorList>
            <person name="Corre E."/>
            <person name="Pelletier E."/>
            <person name="Niang G."/>
            <person name="Scheremetjew M."/>
            <person name="Finn R."/>
            <person name="Kale V."/>
            <person name="Holt S."/>
            <person name="Cochrane G."/>
            <person name="Meng A."/>
            <person name="Brown T."/>
            <person name="Cohen L."/>
        </authorList>
    </citation>
    <scope>NUCLEOTIDE SEQUENCE</scope>
    <source>
        <strain evidence="2">CCMP1594</strain>
    </source>
</reference>
<gene>
    <name evidence="2" type="ORF">EGYM00163_LOCUS20856</name>
</gene>
<organism evidence="2">
    <name type="scientific">Eutreptiella gymnastica</name>
    <dbReference type="NCBI Taxonomy" id="73025"/>
    <lineage>
        <taxon>Eukaryota</taxon>
        <taxon>Discoba</taxon>
        <taxon>Euglenozoa</taxon>
        <taxon>Euglenida</taxon>
        <taxon>Spirocuta</taxon>
        <taxon>Euglenophyceae</taxon>
        <taxon>Eutreptiales</taxon>
        <taxon>Eutreptiaceae</taxon>
        <taxon>Eutreptiella</taxon>
    </lineage>
</organism>
<feature type="compositionally biased region" description="Polar residues" evidence="1">
    <location>
        <begin position="96"/>
        <end position="116"/>
    </location>
</feature>
<evidence type="ECO:0000256" key="1">
    <source>
        <dbReference type="SAM" id="MobiDB-lite"/>
    </source>
</evidence>
<protein>
    <submittedName>
        <fullName evidence="2">Uncharacterized protein</fullName>
    </submittedName>
</protein>
<accession>A0A7S4CXP4</accession>
<evidence type="ECO:0000313" key="2">
    <source>
        <dbReference type="EMBL" id="CAE0809722.1"/>
    </source>
</evidence>
<proteinExistence type="predicted"/>